<protein>
    <submittedName>
        <fullName evidence="1">Uncharacterized protein</fullName>
    </submittedName>
</protein>
<dbReference type="EMBL" id="CAJVCH010126224">
    <property type="protein sequence ID" value="CAG7725734.1"/>
    <property type="molecule type" value="Genomic_DNA"/>
</dbReference>
<gene>
    <name evidence="1" type="ORF">AFUS01_LOCUS14681</name>
</gene>
<accession>A0A8J2NZ01</accession>
<proteinExistence type="predicted"/>
<reference evidence="1" key="1">
    <citation type="submission" date="2021-06" db="EMBL/GenBank/DDBJ databases">
        <authorList>
            <person name="Hodson N. C."/>
            <person name="Mongue J. A."/>
            <person name="Jaron S. K."/>
        </authorList>
    </citation>
    <scope>NUCLEOTIDE SEQUENCE</scope>
</reference>
<keyword evidence="2" id="KW-1185">Reference proteome</keyword>
<dbReference type="Proteomes" id="UP000708208">
    <property type="component" value="Unassembled WGS sequence"/>
</dbReference>
<name>A0A8J2NZ01_9HEXA</name>
<comment type="caution">
    <text evidence="1">The sequence shown here is derived from an EMBL/GenBank/DDBJ whole genome shotgun (WGS) entry which is preliminary data.</text>
</comment>
<feature type="non-terminal residue" evidence="1">
    <location>
        <position position="1"/>
    </location>
</feature>
<organism evidence="1 2">
    <name type="scientific">Allacma fusca</name>
    <dbReference type="NCBI Taxonomy" id="39272"/>
    <lineage>
        <taxon>Eukaryota</taxon>
        <taxon>Metazoa</taxon>
        <taxon>Ecdysozoa</taxon>
        <taxon>Arthropoda</taxon>
        <taxon>Hexapoda</taxon>
        <taxon>Collembola</taxon>
        <taxon>Symphypleona</taxon>
        <taxon>Sminthuridae</taxon>
        <taxon>Allacma</taxon>
    </lineage>
</organism>
<evidence type="ECO:0000313" key="2">
    <source>
        <dbReference type="Proteomes" id="UP000708208"/>
    </source>
</evidence>
<evidence type="ECO:0000313" key="1">
    <source>
        <dbReference type="EMBL" id="CAG7725734.1"/>
    </source>
</evidence>
<sequence length="42" mass="4201">GKSSVAHSVVLLGESARLALLVQRVLGVATGAGNLNPDETEA</sequence>
<dbReference type="AlphaFoldDB" id="A0A8J2NZ01"/>